<dbReference type="PANTHER" id="PTHR13812:SF19">
    <property type="entry name" value="KETIMINE REDUCTASE MU-CRYSTALLIN"/>
    <property type="match status" value="1"/>
</dbReference>
<proteinExistence type="predicted"/>
<organism evidence="1 2">
    <name type="scientific">Paenibacillus alvei</name>
    <name type="common">Bacillus alvei</name>
    <dbReference type="NCBI Taxonomy" id="44250"/>
    <lineage>
        <taxon>Bacteria</taxon>
        <taxon>Bacillati</taxon>
        <taxon>Bacillota</taxon>
        <taxon>Bacilli</taxon>
        <taxon>Bacillales</taxon>
        <taxon>Paenibacillaceae</taxon>
        <taxon>Paenibacillus</taxon>
    </lineage>
</organism>
<dbReference type="Pfam" id="PF02423">
    <property type="entry name" value="OCD_Mu_crystall"/>
    <property type="match status" value="1"/>
</dbReference>
<dbReference type="InterPro" id="IPR023866">
    <property type="entry name" value="SbnB"/>
</dbReference>
<keyword evidence="2" id="KW-1185">Reference proteome</keyword>
<dbReference type="InterPro" id="IPR003462">
    <property type="entry name" value="ODC_Mu_crystall"/>
</dbReference>
<accession>A0ABT4E8X8</accession>
<dbReference type="InterPro" id="IPR036291">
    <property type="entry name" value="NAD(P)-bd_dom_sf"/>
</dbReference>
<dbReference type="EMBL" id="JAMDLY010000011">
    <property type="protein sequence ID" value="MCY9530179.1"/>
    <property type="molecule type" value="Genomic_DNA"/>
</dbReference>
<reference evidence="1 2" key="1">
    <citation type="submission" date="2022-05" db="EMBL/GenBank/DDBJ databases">
        <title>Genome Sequencing of Bee-Associated Microbes.</title>
        <authorList>
            <person name="Dunlap C."/>
        </authorList>
    </citation>
    <scope>NUCLEOTIDE SEQUENCE [LARGE SCALE GENOMIC DNA]</scope>
    <source>
        <strain evidence="1 2">NRRL NRS-750</strain>
    </source>
</reference>
<dbReference type="Gene3D" id="3.40.50.720">
    <property type="entry name" value="NAD(P)-binding Rossmann-like Domain"/>
    <property type="match status" value="1"/>
</dbReference>
<gene>
    <name evidence="1" type="primary">sbnB</name>
    <name evidence="1" type="ORF">M5X04_12710</name>
</gene>
<dbReference type="InterPro" id="IPR023401">
    <property type="entry name" value="ODC_N"/>
</dbReference>
<dbReference type="SUPFAM" id="SSF51735">
    <property type="entry name" value="NAD(P)-binding Rossmann-fold domains"/>
    <property type="match status" value="1"/>
</dbReference>
<comment type="caution">
    <text evidence="1">The sequence shown here is derived from an EMBL/GenBank/DDBJ whole genome shotgun (WGS) entry which is preliminary data.</text>
</comment>
<name>A0ABT4E8X8_PAEAL</name>
<dbReference type="NCBIfam" id="TIGR03944">
    <property type="entry name" value="dehyd_SbnB_fam"/>
    <property type="match status" value="1"/>
</dbReference>
<dbReference type="Gene3D" id="3.30.1780.10">
    <property type="entry name" value="ornithine cyclodeaminase, domain 1"/>
    <property type="match status" value="1"/>
</dbReference>
<dbReference type="PIRSF" id="PIRSF001439">
    <property type="entry name" value="CryM"/>
    <property type="match status" value="1"/>
</dbReference>
<dbReference type="Proteomes" id="UP001527090">
    <property type="component" value="Unassembled WGS sequence"/>
</dbReference>
<dbReference type="RefSeq" id="WP_021255704.1">
    <property type="nucleotide sequence ID" value="NZ_JAMDLY010000011.1"/>
</dbReference>
<protein>
    <submittedName>
        <fullName evidence="1">2,3-diaminopropionate biosynthesis protein SbnB</fullName>
    </submittedName>
</protein>
<evidence type="ECO:0000313" key="1">
    <source>
        <dbReference type="EMBL" id="MCY9530179.1"/>
    </source>
</evidence>
<sequence>MLYLNHADILDLGVDWDANIDVIEHAVRCIANEEYSQPIKPYLRFQNQANRIIAMPAYAGGAFQIAGIKWIASFPENIQKGLPRANSVTILNDAETGVPIATINTSLISVIRTSAVSGLIVKYYENTRRLQNIQAGIVGFGPIGKFHLKMLCALLGDRLSKIYIYDVAGVRPEEISHLEGKVEVCNSWEDAYVNSDIFITCTVSKSGYIDRKPKDNALILNVSLRDFKPEILNHTKSIIVDNWEEVCRENTDILHMNEQMGLQKEHTKSIVDIVLENELKQRRPNDAIMFNPMGMAIFDIAMAHHYYKLAMNRGIGTLLSS</sequence>
<dbReference type="PANTHER" id="PTHR13812">
    <property type="entry name" value="KETIMINE REDUCTASE MU-CRYSTALLIN"/>
    <property type="match status" value="1"/>
</dbReference>
<evidence type="ECO:0000313" key="2">
    <source>
        <dbReference type="Proteomes" id="UP001527090"/>
    </source>
</evidence>